<sequence>MLSTKSFLRRLLSAIALTSCLLTGSAAISWADSNPGLTIFSGVRRENLLRYYLDFGGQPGYWDRYRLRIPAKKMELGVAQFSISYPDYYDGKFDTDRIEVRVKEGKKYKSVPLSEVSWDEENQLIQIYLQEPIPARKKVELVLSNVKNPRFGGTYYFECRATTPGDIPLPRYLGTWIVSIGR</sequence>
<name>A0A6B3NGH1_9CYAN</name>
<evidence type="ECO:0000256" key="1">
    <source>
        <dbReference type="SAM" id="SignalP"/>
    </source>
</evidence>
<organism evidence="2">
    <name type="scientific">Symploca sp. SIO1C4</name>
    <dbReference type="NCBI Taxonomy" id="2607765"/>
    <lineage>
        <taxon>Bacteria</taxon>
        <taxon>Bacillati</taxon>
        <taxon>Cyanobacteriota</taxon>
        <taxon>Cyanophyceae</taxon>
        <taxon>Coleofasciculales</taxon>
        <taxon>Coleofasciculaceae</taxon>
        <taxon>Symploca</taxon>
    </lineage>
</organism>
<gene>
    <name evidence="2" type="ORF">F6J89_32780</name>
</gene>
<dbReference type="Pfam" id="PF10989">
    <property type="entry name" value="DUF2808"/>
    <property type="match status" value="1"/>
</dbReference>
<dbReference type="InterPro" id="IPR021256">
    <property type="entry name" value="DUF2808"/>
</dbReference>
<evidence type="ECO:0000313" key="2">
    <source>
        <dbReference type="EMBL" id="NER32249.1"/>
    </source>
</evidence>
<proteinExistence type="predicted"/>
<dbReference type="EMBL" id="JAAHFQ010001137">
    <property type="protein sequence ID" value="NER32249.1"/>
    <property type="molecule type" value="Genomic_DNA"/>
</dbReference>
<comment type="caution">
    <text evidence="2">The sequence shown here is derived from an EMBL/GenBank/DDBJ whole genome shotgun (WGS) entry which is preliminary data.</text>
</comment>
<accession>A0A6B3NGH1</accession>
<reference evidence="2" key="1">
    <citation type="submission" date="2019-11" db="EMBL/GenBank/DDBJ databases">
        <title>Genomic insights into an expanded diversity of filamentous marine cyanobacteria reveals the extraordinary biosynthetic potential of Moorea and Okeania.</title>
        <authorList>
            <person name="Ferreira Leao T."/>
            <person name="Wang M."/>
            <person name="Moss N."/>
            <person name="Da Silva R."/>
            <person name="Sanders J."/>
            <person name="Nurk S."/>
            <person name="Gurevich A."/>
            <person name="Humphrey G."/>
            <person name="Reher R."/>
            <person name="Zhu Q."/>
            <person name="Belda-Ferre P."/>
            <person name="Glukhov E."/>
            <person name="Rex R."/>
            <person name="Dorrestein P.C."/>
            <person name="Knight R."/>
            <person name="Pevzner P."/>
            <person name="Gerwick W.H."/>
            <person name="Gerwick L."/>
        </authorList>
    </citation>
    <scope>NUCLEOTIDE SEQUENCE</scope>
    <source>
        <strain evidence="2">SIO1C4</strain>
    </source>
</reference>
<dbReference type="AlphaFoldDB" id="A0A6B3NGH1"/>
<keyword evidence="1" id="KW-0732">Signal</keyword>
<feature type="chain" id="PRO_5025568979" evidence="1">
    <location>
        <begin position="32"/>
        <end position="182"/>
    </location>
</feature>
<protein>
    <submittedName>
        <fullName evidence="2">DUF2808 domain-containing protein</fullName>
    </submittedName>
</protein>
<feature type="signal peptide" evidence="1">
    <location>
        <begin position="1"/>
        <end position="31"/>
    </location>
</feature>